<evidence type="ECO:0000313" key="3">
    <source>
        <dbReference type="Proteomes" id="UP000289323"/>
    </source>
</evidence>
<evidence type="ECO:0000313" key="2">
    <source>
        <dbReference type="EMBL" id="SPQ26671.1"/>
    </source>
</evidence>
<proteinExistence type="predicted"/>
<name>A0A3S4D9U7_9PEZI</name>
<organism evidence="2 3">
    <name type="scientific">Thermothielavioides terrestris</name>
    <dbReference type="NCBI Taxonomy" id="2587410"/>
    <lineage>
        <taxon>Eukaryota</taxon>
        <taxon>Fungi</taxon>
        <taxon>Dikarya</taxon>
        <taxon>Ascomycota</taxon>
        <taxon>Pezizomycotina</taxon>
        <taxon>Sordariomycetes</taxon>
        <taxon>Sordariomycetidae</taxon>
        <taxon>Sordariales</taxon>
        <taxon>Chaetomiaceae</taxon>
        <taxon>Thermothielavioides</taxon>
    </lineage>
</organism>
<keyword evidence="1" id="KW-0732">Signal</keyword>
<dbReference type="AlphaFoldDB" id="A0A3S4D9U7"/>
<reference evidence="2 3" key="1">
    <citation type="submission" date="2018-04" db="EMBL/GenBank/DDBJ databases">
        <authorList>
            <person name="Huttner S."/>
            <person name="Dainat J."/>
        </authorList>
    </citation>
    <scope>NUCLEOTIDE SEQUENCE [LARGE SCALE GENOMIC DNA]</scope>
</reference>
<protein>
    <submittedName>
        <fullName evidence="2">A01a4fb5-06ac-40f3-99fb-38153faf8b7e</fullName>
    </submittedName>
</protein>
<dbReference type="EMBL" id="OUUZ01000018">
    <property type="protein sequence ID" value="SPQ26671.1"/>
    <property type="molecule type" value="Genomic_DNA"/>
</dbReference>
<evidence type="ECO:0000256" key="1">
    <source>
        <dbReference type="SAM" id="SignalP"/>
    </source>
</evidence>
<gene>
    <name evidence="2" type="ORF">TT172_LOCUS9090</name>
</gene>
<sequence length="151" mass="16634">MARFLLALLFLGLGLFHAALAAPEQYPEVIPGPGLPSLAELNLTSADLYTRPMPDVKALLARNPTLNRRYEPRCGPSEDAYANATEIIACFHLLLNLPRSTNYDVAYGALWVIDHCTRPDNTCAGFQAAWDNGDLIVAAVKRDWFGNYKSP</sequence>
<feature type="signal peptide" evidence="1">
    <location>
        <begin position="1"/>
        <end position="21"/>
    </location>
</feature>
<accession>A0A3S4D9U7</accession>
<feature type="chain" id="PRO_5018547834" evidence="1">
    <location>
        <begin position="22"/>
        <end position="151"/>
    </location>
</feature>
<dbReference type="Proteomes" id="UP000289323">
    <property type="component" value="Unassembled WGS sequence"/>
</dbReference>